<proteinExistence type="predicted"/>
<evidence type="ECO:0000256" key="2">
    <source>
        <dbReference type="ARBA" id="ARBA00022737"/>
    </source>
</evidence>
<evidence type="ECO:0000256" key="1">
    <source>
        <dbReference type="ARBA" id="ARBA00022679"/>
    </source>
</evidence>
<evidence type="ECO:0000259" key="3">
    <source>
        <dbReference type="PROSITE" id="PS50206"/>
    </source>
</evidence>
<dbReference type="InterPro" id="IPR045078">
    <property type="entry name" value="TST/MPST-like"/>
</dbReference>
<dbReference type="PROSITE" id="PS50206">
    <property type="entry name" value="RHODANESE_3"/>
    <property type="match status" value="2"/>
</dbReference>
<name>A0AAD5JX59_9FUNG</name>
<dbReference type="SMART" id="SM00450">
    <property type="entry name" value="RHOD"/>
    <property type="match status" value="2"/>
</dbReference>
<dbReference type="GO" id="GO:0005739">
    <property type="term" value="C:mitochondrion"/>
    <property type="evidence" value="ECO:0007669"/>
    <property type="project" value="TreeGrafter"/>
</dbReference>
<dbReference type="EMBL" id="JAIXMP010000019">
    <property type="protein sequence ID" value="KAI9258138.1"/>
    <property type="molecule type" value="Genomic_DNA"/>
</dbReference>
<comment type="caution">
    <text evidence="4">The sequence shown here is derived from an EMBL/GenBank/DDBJ whole genome shotgun (WGS) entry which is preliminary data.</text>
</comment>
<dbReference type="Proteomes" id="UP001209540">
    <property type="component" value="Unassembled WGS sequence"/>
</dbReference>
<dbReference type="Gene3D" id="3.40.250.10">
    <property type="entry name" value="Rhodanese-like domain"/>
    <property type="match status" value="2"/>
</dbReference>
<keyword evidence="1" id="KW-0808">Transferase</keyword>
<dbReference type="InterPro" id="IPR001763">
    <property type="entry name" value="Rhodanese-like_dom"/>
</dbReference>
<reference evidence="4" key="1">
    <citation type="journal article" date="2022" name="IScience">
        <title>Evolution of zygomycete secretomes and the origins of terrestrial fungal ecologies.</title>
        <authorList>
            <person name="Chang Y."/>
            <person name="Wang Y."/>
            <person name="Mondo S."/>
            <person name="Ahrendt S."/>
            <person name="Andreopoulos W."/>
            <person name="Barry K."/>
            <person name="Beard J."/>
            <person name="Benny G.L."/>
            <person name="Blankenship S."/>
            <person name="Bonito G."/>
            <person name="Cuomo C."/>
            <person name="Desiro A."/>
            <person name="Gervers K.A."/>
            <person name="Hundley H."/>
            <person name="Kuo A."/>
            <person name="LaButti K."/>
            <person name="Lang B.F."/>
            <person name="Lipzen A."/>
            <person name="O'Donnell K."/>
            <person name="Pangilinan J."/>
            <person name="Reynolds N."/>
            <person name="Sandor L."/>
            <person name="Smith M.E."/>
            <person name="Tsang A."/>
            <person name="Grigoriev I.V."/>
            <person name="Stajich J.E."/>
            <person name="Spatafora J.W."/>
        </authorList>
    </citation>
    <scope>NUCLEOTIDE SEQUENCE</scope>
    <source>
        <strain evidence="4">RSA 2281</strain>
    </source>
</reference>
<keyword evidence="5" id="KW-1185">Reference proteome</keyword>
<dbReference type="PANTHER" id="PTHR11364:SF27">
    <property type="entry name" value="SULFURTRANSFERASE"/>
    <property type="match status" value="1"/>
</dbReference>
<dbReference type="AlphaFoldDB" id="A0AAD5JX59"/>
<gene>
    <name evidence="4" type="ORF">BDA99DRAFT_539151</name>
</gene>
<feature type="domain" description="Rhodanese" evidence="3">
    <location>
        <begin position="163"/>
        <end position="265"/>
    </location>
</feature>
<dbReference type="CDD" id="cd01448">
    <property type="entry name" value="TST_Repeat_1"/>
    <property type="match status" value="1"/>
</dbReference>
<accession>A0AAD5JX59</accession>
<dbReference type="Pfam" id="PF00581">
    <property type="entry name" value="Rhodanese"/>
    <property type="match status" value="2"/>
</dbReference>
<keyword evidence="2" id="KW-0677">Repeat</keyword>
<sequence>MSNAQLRKIDSLVSTTELASLLDQVKVLDGTCQVQTEILVKTFEIRDKTTALPYMLPTPEVFAEAVGQLGITENNHVVIYDTVGILGATRVYWTFKVFGHRNVSILNGGLPKWLKDAHPTEIDASKVASVKYTLPTLNKQLVINYSEIIQHAQQQQQQRGDAKEPSFQLLEARPAPLLSAGKIPGSTHISVLEMIGDGQLLDLEKLRGIFESHGVDINKKIVTTCGAGIAASTVYFALEKIGAKDIAVYDGSFAEYASRTDSIIEKPNI</sequence>
<protein>
    <submittedName>
        <fullName evidence="4">Rhodanese-like domain-containing protein</fullName>
    </submittedName>
</protein>
<organism evidence="4 5">
    <name type="scientific">Phascolomyces articulosus</name>
    <dbReference type="NCBI Taxonomy" id="60185"/>
    <lineage>
        <taxon>Eukaryota</taxon>
        <taxon>Fungi</taxon>
        <taxon>Fungi incertae sedis</taxon>
        <taxon>Mucoromycota</taxon>
        <taxon>Mucoromycotina</taxon>
        <taxon>Mucoromycetes</taxon>
        <taxon>Mucorales</taxon>
        <taxon>Lichtheimiaceae</taxon>
        <taxon>Phascolomyces</taxon>
    </lineage>
</organism>
<dbReference type="GO" id="GO:0004792">
    <property type="term" value="F:thiosulfate-cyanide sulfurtransferase activity"/>
    <property type="evidence" value="ECO:0007669"/>
    <property type="project" value="TreeGrafter"/>
</dbReference>
<reference evidence="4" key="2">
    <citation type="submission" date="2023-02" db="EMBL/GenBank/DDBJ databases">
        <authorList>
            <consortium name="DOE Joint Genome Institute"/>
            <person name="Mondo S.J."/>
            <person name="Chang Y."/>
            <person name="Wang Y."/>
            <person name="Ahrendt S."/>
            <person name="Andreopoulos W."/>
            <person name="Barry K."/>
            <person name="Beard J."/>
            <person name="Benny G.L."/>
            <person name="Blankenship S."/>
            <person name="Bonito G."/>
            <person name="Cuomo C."/>
            <person name="Desiro A."/>
            <person name="Gervers K.A."/>
            <person name="Hundley H."/>
            <person name="Kuo A."/>
            <person name="LaButti K."/>
            <person name="Lang B.F."/>
            <person name="Lipzen A."/>
            <person name="O'Donnell K."/>
            <person name="Pangilinan J."/>
            <person name="Reynolds N."/>
            <person name="Sandor L."/>
            <person name="Smith M.W."/>
            <person name="Tsang A."/>
            <person name="Grigoriev I.V."/>
            <person name="Stajich J.E."/>
            <person name="Spatafora J.W."/>
        </authorList>
    </citation>
    <scope>NUCLEOTIDE SEQUENCE</scope>
    <source>
        <strain evidence="4">RSA 2281</strain>
    </source>
</reference>
<dbReference type="InterPro" id="IPR036873">
    <property type="entry name" value="Rhodanese-like_dom_sf"/>
</dbReference>
<dbReference type="SUPFAM" id="SSF52821">
    <property type="entry name" value="Rhodanese/Cell cycle control phosphatase"/>
    <property type="match status" value="2"/>
</dbReference>
<feature type="domain" description="Rhodanese" evidence="3">
    <location>
        <begin position="44"/>
        <end position="122"/>
    </location>
</feature>
<dbReference type="PANTHER" id="PTHR11364">
    <property type="entry name" value="THIOSULFATE SULFERTANSFERASE"/>
    <property type="match status" value="1"/>
</dbReference>
<evidence type="ECO:0000313" key="4">
    <source>
        <dbReference type="EMBL" id="KAI9258138.1"/>
    </source>
</evidence>
<evidence type="ECO:0000313" key="5">
    <source>
        <dbReference type="Proteomes" id="UP001209540"/>
    </source>
</evidence>